<accession>A0A1G6V7A1</accession>
<dbReference type="EMBL" id="FMZM01000008">
    <property type="protein sequence ID" value="SDD48877.1"/>
    <property type="molecule type" value="Genomic_DNA"/>
</dbReference>
<dbReference type="Gene3D" id="1.25.40.10">
    <property type="entry name" value="Tetratricopeptide repeat domain"/>
    <property type="match status" value="1"/>
</dbReference>
<dbReference type="InterPro" id="IPR011990">
    <property type="entry name" value="TPR-like_helical_dom_sf"/>
</dbReference>
<organism evidence="2 3">
    <name type="scientific">Nocardioides lianchengensis</name>
    <dbReference type="NCBI Taxonomy" id="1045774"/>
    <lineage>
        <taxon>Bacteria</taxon>
        <taxon>Bacillati</taxon>
        <taxon>Actinomycetota</taxon>
        <taxon>Actinomycetes</taxon>
        <taxon>Propionibacteriales</taxon>
        <taxon>Nocardioidaceae</taxon>
        <taxon>Nocardioides</taxon>
    </lineage>
</organism>
<evidence type="ECO:0000313" key="3">
    <source>
        <dbReference type="Proteomes" id="UP000199034"/>
    </source>
</evidence>
<dbReference type="STRING" id="1045774.SAMN05421872_108199"/>
<dbReference type="SUPFAM" id="SSF52540">
    <property type="entry name" value="P-loop containing nucleoside triphosphate hydrolases"/>
    <property type="match status" value="1"/>
</dbReference>
<dbReference type="AlphaFoldDB" id="A0A1G6V7A1"/>
<keyword evidence="3" id="KW-1185">Reference proteome</keyword>
<dbReference type="Gene3D" id="3.40.50.300">
    <property type="entry name" value="P-loop containing nucleotide triphosphate hydrolases"/>
    <property type="match status" value="1"/>
</dbReference>
<sequence length="812" mass="87058">MSSGDRAPRPVGATTLDDLTRALAELRAWAGGPSYAALATRVGGLRSERGLRTGRPGKVTVYDCFRPGRRRLDGELYLDLVTVLGVPAGDLAHWRAAFRDVHGAGAAPERPPLVRPRRELVGRDEVLRTVVAHPPGGVTSVVGLAGIGKTEVALHVARVWQDRLGPACRTVGLDARGYDPERPPLDPSAVLGGLLVGLGVVPQRYDALDLAGRRELLWRELSATPAVVLLDNVRDATPVAALLPIPPRARVLVTGRRALTGLPRATEHREVVLTELSESAALDLLARTGGRDVRVEDRAAAERIVRACGRMALDLTVAGALVAAQPEWTLDDHAARLEALPRDERLRPALRMGHDLLPVDVAATLRALALHPGPELTEWVVAALAGVAEDVAADHLEQLVAEQLLRQDGRGRYLLHDVVRAFATHLGLIVDPRSAQQAARERLLDTVVERTREHAPAGDPDVGWLTDEQSSLLAVADAAPGWGRPRATADVALLLADHLEVTGQWATCDALCTHALDAGVDDRGVRRLRARSLEMRGRLDEALAELERAHDVEDPADTEAARVVNGIGNIHKHRGRYRDAVHAYARSVRLAAARGHDQARGRALGNLADTLRLLGHPRIGAEVYDACEEYAARAGDDLALAIVRSNRPLLAEALGDPVGAVRLGIEAVTELETGGFATLAAISRGWLARHREQVGDLEACATDLAHAETALARHELGEALALLDVTRGRLLAGQGDPAAGVRVLEGALARSREHGWGSPEVEAMLALGDLAAAGEDPATAVRWYDEAEALAERQSRRPERDRARSARTTLVP</sequence>
<evidence type="ECO:0000313" key="2">
    <source>
        <dbReference type="EMBL" id="SDD48877.1"/>
    </source>
</evidence>
<name>A0A1G6V7A1_9ACTN</name>
<protein>
    <recommendedName>
        <fullName evidence="4">Tetratricopeptide repeat-containing protein</fullName>
    </recommendedName>
</protein>
<evidence type="ECO:0008006" key="4">
    <source>
        <dbReference type="Google" id="ProtNLM"/>
    </source>
</evidence>
<dbReference type="InterPro" id="IPR027417">
    <property type="entry name" value="P-loop_NTPase"/>
</dbReference>
<feature type="region of interest" description="Disordered" evidence="1">
    <location>
        <begin position="791"/>
        <end position="812"/>
    </location>
</feature>
<reference evidence="2 3" key="1">
    <citation type="submission" date="2016-10" db="EMBL/GenBank/DDBJ databases">
        <authorList>
            <person name="de Groot N.N."/>
        </authorList>
    </citation>
    <scope>NUCLEOTIDE SEQUENCE [LARGE SCALE GENOMIC DNA]</scope>
    <source>
        <strain evidence="2 3">CGMCC 4.6858</strain>
    </source>
</reference>
<evidence type="ECO:0000256" key="1">
    <source>
        <dbReference type="SAM" id="MobiDB-lite"/>
    </source>
</evidence>
<dbReference type="RefSeq" id="WP_170867089.1">
    <property type="nucleotide sequence ID" value="NZ_FMZM01000008.1"/>
</dbReference>
<dbReference type="SUPFAM" id="SSF48452">
    <property type="entry name" value="TPR-like"/>
    <property type="match status" value="1"/>
</dbReference>
<proteinExistence type="predicted"/>
<feature type="compositionally biased region" description="Basic and acidic residues" evidence="1">
    <location>
        <begin position="791"/>
        <end position="804"/>
    </location>
</feature>
<dbReference type="Proteomes" id="UP000199034">
    <property type="component" value="Unassembled WGS sequence"/>
</dbReference>
<gene>
    <name evidence="2" type="ORF">SAMN05421872_108199</name>
</gene>
<dbReference type="PANTHER" id="PTHR47691:SF3">
    <property type="entry name" value="HTH-TYPE TRANSCRIPTIONAL REGULATOR RV0890C-RELATED"/>
    <property type="match status" value="1"/>
</dbReference>
<dbReference type="PANTHER" id="PTHR47691">
    <property type="entry name" value="REGULATOR-RELATED"/>
    <property type="match status" value="1"/>
</dbReference>